<dbReference type="GO" id="GO:0055085">
    <property type="term" value="P:transmembrane transport"/>
    <property type="evidence" value="ECO:0007669"/>
    <property type="project" value="TreeGrafter"/>
</dbReference>
<comment type="similarity">
    <text evidence="1">Belongs to the OmpW/AlkL family.</text>
</comment>
<dbReference type="Gene3D" id="2.40.160.20">
    <property type="match status" value="1"/>
</dbReference>
<keyword evidence="2" id="KW-0732">Signal</keyword>
<feature type="signal peptide" evidence="2">
    <location>
        <begin position="1"/>
        <end position="23"/>
    </location>
</feature>
<evidence type="ECO:0000313" key="3">
    <source>
        <dbReference type="EMBL" id="GGD49912.1"/>
    </source>
</evidence>
<accession>A0A917DM95</accession>
<gene>
    <name evidence="3" type="ORF">GCM10010989_25250</name>
</gene>
<evidence type="ECO:0000313" key="4">
    <source>
        <dbReference type="Proteomes" id="UP000598997"/>
    </source>
</evidence>
<proteinExistence type="inferred from homology"/>
<dbReference type="AlphaFoldDB" id="A0A917DM95"/>
<dbReference type="InterPro" id="IPR005618">
    <property type="entry name" value="OMPW"/>
</dbReference>
<dbReference type="SUPFAM" id="SSF56925">
    <property type="entry name" value="OMPA-like"/>
    <property type="match status" value="1"/>
</dbReference>
<protein>
    <submittedName>
        <fullName evidence="3">Outer membrane protein</fullName>
    </submittedName>
</protein>
<sequence>MNKFALAASAVMAAAMLPAAAHAGSPDGKIQVKLLGTGVLPDGGLKEVKYVDPALLDVLLTVSPTADFDTKANDNVVPTIAIEYFLTPNISVEMICCVTQHDVDGAAGLAGTELVSDAQVIPATFTLKYHFTEGPFKPYVGAGPTYFLWIEDKSGATTQALGADSQKMDDEFGFALQAGVDFKLNENGLGLSVDAKRYFVNQTAHWYANGTEVLRTEHDLDPWVVSAGLTYRM</sequence>
<keyword evidence="4" id="KW-1185">Reference proteome</keyword>
<dbReference type="PANTHER" id="PTHR36920:SF1">
    <property type="entry name" value="OUTER MEMBRANE PROTEIN W"/>
    <property type="match status" value="1"/>
</dbReference>
<dbReference type="PANTHER" id="PTHR36920">
    <property type="match status" value="1"/>
</dbReference>
<dbReference type="InterPro" id="IPR011250">
    <property type="entry name" value="OMP/PagP_B-barrel"/>
</dbReference>
<dbReference type="Proteomes" id="UP000598997">
    <property type="component" value="Unassembled WGS sequence"/>
</dbReference>
<dbReference type="RefSeq" id="WP_066764256.1">
    <property type="nucleotide sequence ID" value="NZ_BMIO01000007.1"/>
</dbReference>
<feature type="chain" id="PRO_5037978468" evidence="2">
    <location>
        <begin position="24"/>
        <end position="233"/>
    </location>
</feature>
<dbReference type="EMBL" id="BMIO01000007">
    <property type="protein sequence ID" value="GGD49912.1"/>
    <property type="molecule type" value="Genomic_DNA"/>
</dbReference>
<dbReference type="Pfam" id="PF03922">
    <property type="entry name" value="OmpW"/>
    <property type="match status" value="1"/>
</dbReference>
<dbReference type="OrthoDB" id="9807574at2"/>
<evidence type="ECO:0000256" key="2">
    <source>
        <dbReference type="SAM" id="SignalP"/>
    </source>
</evidence>
<name>A0A917DM95_9SPHN</name>
<dbReference type="GO" id="GO:0019867">
    <property type="term" value="C:outer membrane"/>
    <property type="evidence" value="ECO:0007669"/>
    <property type="project" value="InterPro"/>
</dbReference>
<evidence type="ECO:0000256" key="1">
    <source>
        <dbReference type="ARBA" id="ARBA00009330"/>
    </source>
</evidence>
<comment type="caution">
    <text evidence="3">The sequence shown here is derived from an EMBL/GenBank/DDBJ whole genome shotgun (WGS) entry which is preliminary data.</text>
</comment>
<reference evidence="3 4" key="1">
    <citation type="journal article" date="2014" name="Int. J. Syst. Evol. Microbiol.">
        <title>Complete genome sequence of Corynebacterium casei LMG S-19264T (=DSM 44701T), isolated from a smear-ripened cheese.</title>
        <authorList>
            <consortium name="US DOE Joint Genome Institute (JGI-PGF)"/>
            <person name="Walter F."/>
            <person name="Albersmeier A."/>
            <person name="Kalinowski J."/>
            <person name="Ruckert C."/>
        </authorList>
    </citation>
    <scope>NUCLEOTIDE SEQUENCE [LARGE SCALE GENOMIC DNA]</scope>
    <source>
        <strain evidence="3 4">CGMCC 1.15358</strain>
    </source>
</reference>
<organism evidence="3 4">
    <name type="scientific">Croceicoccus pelagius</name>
    <dbReference type="NCBI Taxonomy" id="1703341"/>
    <lineage>
        <taxon>Bacteria</taxon>
        <taxon>Pseudomonadati</taxon>
        <taxon>Pseudomonadota</taxon>
        <taxon>Alphaproteobacteria</taxon>
        <taxon>Sphingomonadales</taxon>
        <taxon>Erythrobacteraceae</taxon>
        <taxon>Croceicoccus</taxon>
    </lineage>
</organism>